<dbReference type="STRING" id="1355015.LK06_021485"/>
<protein>
    <recommendedName>
        <fullName evidence="1">DUF7848 domain-containing protein</fullName>
    </recommendedName>
</protein>
<gene>
    <name evidence="2" type="ORF">LK07_22640</name>
</gene>
<dbReference type="Pfam" id="PF25232">
    <property type="entry name" value="DUF7848"/>
    <property type="match status" value="1"/>
</dbReference>
<proteinExistence type="predicted"/>
<evidence type="ECO:0000259" key="1">
    <source>
        <dbReference type="Pfam" id="PF25232"/>
    </source>
</evidence>
<sequence length="80" mass="8776">MTRSVLRFVKHRITQQPGTDVTFAAECMACEWKVKPSADGAAVDIDCMSHTGRTGHPEFRRTCTSFAMVTRVGTEAASAR</sequence>
<evidence type="ECO:0000313" key="2">
    <source>
        <dbReference type="EMBL" id="ASN26343.1"/>
    </source>
</evidence>
<dbReference type="EMBL" id="CP022433">
    <property type="protein sequence ID" value="ASN26343.1"/>
    <property type="molecule type" value="Genomic_DNA"/>
</dbReference>
<name>A0A221P261_9ACTN</name>
<dbReference type="OrthoDB" id="4236662at2"/>
<dbReference type="Proteomes" id="UP000031501">
    <property type="component" value="Chromosome"/>
</dbReference>
<dbReference type="AlphaFoldDB" id="A0A221P261"/>
<reference evidence="2 3" key="1">
    <citation type="submission" date="2017-07" db="EMBL/GenBank/DDBJ databases">
        <title>Genome sequence of Streptomyces pluripotens MUSC 137T.</title>
        <authorList>
            <person name="Ser H.-L."/>
            <person name="Lee L.-H."/>
        </authorList>
    </citation>
    <scope>NUCLEOTIDE SEQUENCE [LARGE SCALE GENOMIC DNA]</scope>
    <source>
        <strain evidence="2 3">MUSC 137</strain>
    </source>
</reference>
<keyword evidence="3" id="KW-1185">Reference proteome</keyword>
<dbReference type="InterPro" id="IPR057170">
    <property type="entry name" value="DUF7848"/>
</dbReference>
<evidence type="ECO:0000313" key="3">
    <source>
        <dbReference type="Proteomes" id="UP000031501"/>
    </source>
</evidence>
<organism evidence="2 3">
    <name type="scientific">Streptomyces pluripotens</name>
    <dbReference type="NCBI Taxonomy" id="1355015"/>
    <lineage>
        <taxon>Bacteria</taxon>
        <taxon>Bacillati</taxon>
        <taxon>Actinomycetota</taxon>
        <taxon>Actinomycetes</taxon>
        <taxon>Kitasatosporales</taxon>
        <taxon>Streptomycetaceae</taxon>
        <taxon>Streptomyces</taxon>
    </lineage>
</organism>
<dbReference type="KEGG" id="splu:LK06_021485"/>
<accession>A0A221P261</accession>
<feature type="domain" description="DUF7848" evidence="1">
    <location>
        <begin position="1"/>
        <end position="71"/>
    </location>
</feature>
<dbReference type="RefSeq" id="WP_043433754.1">
    <property type="nucleotide sequence ID" value="NZ_CP022433.1"/>
</dbReference>